<dbReference type="EC" id="2.7.7.19" evidence="9"/>
<dbReference type="Pfam" id="PF12627">
    <property type="entry name" value="PolyA_pol_RNAbd"/>
    <property type="match status" value="1"/>
</dbReference>
<evidence type="ECO:0000256" key="1">
    <source>
        <dbReference type="ARBA" id="ARBA00001946"/>
    </source>
</evidence>
<keyword evidence="6" id="KW-0547">Nucleotide-binding</keyword>
<dbReference type="Gene3D" id="3.30.460.10">
    <property type="entry name" value="Beta Polymerase, domain 2"/>
    <property type="match status" value="1"/>
</dbReference>
<dbReference type="CDD" id="cd05398">
    <property type="entry name" value="NT_ClassII-CCAase"/>
    <property type="match status" value="1"/>
</dbReference>
<accession>A0A940PYM8</accession>
<dbReference type="GO" id="GO:0000166">
    <property type="term" value="F:nucleotide binding"/>
    <property type="evidence" value="ECO:0007669"/>
    <property type="project" value="UniProtKB-KW"/>
</dbReference>
<dbReference type="Pfam" id="PF01966">
    <property type="entry name" value="HD"/>
    <property type="match status" value="1"/>
</dbReference>
<evidence type="ECO:0000256" key="3">
    <source>
        <dbReference type="ARBA" id="ARBA00022694"/>
    </source>
</evidence>
<dbReference type="EMBL" id="JAFIDA010000001">
    <property type="protein sequence ID" value="MBP1326546.1"/>
    <property type="molecule type" value="Genomic_DNA"/>
</dbReference>
<keyword evidence="4 9" id="KW-0548">Nucleotidyltransferase</keyword>
<dbReference type="InterPro" id="IPR014065">
    <property type="entry name" value="tRNA_adenylyltransferase"/>
</dbReference>
<sequence>MPSVADSMVALREIAAAAPVVALANAFARHEHEFALVGGPVRDAMLGRPVTDLDFTTSAQPEETSAILTEMGAKIWDVGRDFGTIAARVLGETVEITTYRAEIYRDDSRKPEVTFGDTIEGDLVRRDFTINSMALMLPEMRLVDVSGGVEDLLARKIRTPGSAESSFSDDPLRMLRAARFAAQLGFEVVPDTQEAMVRLADRLDIISAERIRDELVKLLCAHDPIPGIRLLVDTTLAERFLPELTALVATQDDHGRHKDVYEHSLTVLTQTIEMEIARREDPEAGPDIVLRLAALLHDIGKPATRRFEPSGVTFHHHDMVGAKLAKKRLRELRFDNDTVKRVARLIELHLRFFGYSDQPWTDSAVRRYVRDAGTELGQLHILTRADVTTRNRRKAERLDHAYDDIERRIDELAEAEELAAVRPELDGEQIMALLGVKPGPVIGQAYKFLLELRLDEGPVGEEVATERLLAWWATIEKDAQ</sequence>
<comment type="cofactor">
    <cofactor evidence="1">
        <name>Mg(2+)</name>
        <dbReference type="ChEBI" id="CHEBI:18420"/>
    </cofactor>
</comment>
<dbReference type="InterPro" id="IPR006674">
    <property type="entry name" value="HD_domain"/>
</dbReference>
<dbReference type="GO" id="GO:1990817">
    <property type="term" value="F:poly(A) RNA polymerase activity"/>
    <property type="evidence" value="ECO:0007669"/>
    <property type="project" value="UniProtKB-EC"/>
</dbReference>
<evidence type="ECO:0000313" key="10">
    <source>
        <dbReference type="Proteomes" id="UP000675163"/>
    </source>
</evidence>
<name>A0A940PYM8_9MICO</name>
<dbReference type="InterPro" id="IPR006675">
    <property type="entry name" value="HDIG_dom"/>
</dbReference>
<dbReference type="InterPro" id="IPR050264">
    <property type="entry name" value="Bact_CCA-adding_enz_type3_sf"/>
</dbReference>
<keyword evidence="10" id="KW-1185">Reference proteome</keyword>
<organism evidence="9 10">
    <name type="scientific">Leucobacter exalbidus</name>
    <dbReference type="NCBI Taxonomy" id="662960"/>
    <lineage>
        <taxon>Bacteria</taxon>
        <taxon>Bacillati</taxon>
        <taxon>Actinomycetota</taxon>
        <taxon>Actinomycetes</taxon>
        <taxon>Micrococcales</taxon>
        <taxon>Microbacteriaceae</taxon>
        <taxon>Leucobacter</taxon>
    </lineage>
</organism>
<dbReference type="GO" id="GO:0000049">
    <property type="term" value="F:tRNA binding"/>
    <property type="evidence" value="ECO:0007669"/>
    <property type="project" value="TreeGrafter"/>
</dbReference>
<dbReference type="Pfam" id="PF01743">
    <property type="entry name" value="PolyA_pol"/>
    <property type="match status" value="1"/>
</dbReference>
<dbReference type="AlphaFoldDB" id="A0A940PYM8"/>
<keyword evidence="5" id="KW-0479">Metal-binding</keyword>
<dbReference type="GO" id="GO:0008033">
    <property type="term" value="P:tRNA processing"/>
    <property type="evidence" value="ECO:0007669"/>
    <property type="project" value="UniProtKB-KW"/>
</dbReference>
<comment type="caution">
    <text evidence="9">The sequence shown here is derived from an EMBL/GenBank/DDBJ whole genome shotgun (WGS) entry which is preliminary data.</text>
</comment>
<dbReference type="CDD" id="cd00077">
    <property type="entry name" value="HDc"/>
    <property type="match status" value="1"/>
</dbReference>
<evidence type="ECO:0000313" key="9">
    <source>
        <dbReference type="EMBL" id="MBP1326546.1"/>
    </source>
</evidence>
<dbReference type="SUPFAM" id="SSF81891">
    <property type="entry name" value="Poly A polymerase C-terminal region-like"/>
    <property type="match status" value="1"/>
</dbReference>
<dbReference type="SMART" id="SM00471">
    <property type="entry name" value="HDc"/>
    <property type="match status" value="1"/>
</dbReference>
<evidence type="ECO:0000256" key="4">
    <source>
        <dbReference type="ARBA" id="ARBA00022695"/>
    </source>
</evidence>
<evidence type="ECO:0000256" key="6">
    <source>
        <dbReference type="ARBA" id="ARBA00022741"/>
    </source>
</evidence>
<gene>
    <name evidence="9" type="ORF">JOF28_001778</name>
</gene>
<keyword evidence="7" id="KW-0460">Magnesium</keyword>
<dbReference type="SUPFAM" id="SSF81301">
    <property type="entry name" value="Nucleotidyltransferase"/>
    <property type="match status" value="1"/>
</dbReference>
<dbReference type="PANTHER" id="PTHR46173:SF1">
    <property type="entry name" value="CCA TRNA NUCLEOTIDYLTRANSFERASE 1, MITOCHONDRIAL"/>
    <property type="match status" value="1"/>
</dbReference>
<dbReference type="NCBIfam" id="TIGR00277">
    <property type="entry name" value="HDIG"/>
    <property type="match status" value="1"/>
</dbReference>
<dbReference type="InterPro" id="IPR032828">
    <property type="entry name" value="PolyA_RNA-bd"/>
</dbReference>
<reference evidence="9" key="1">
    <citation type="submission" date="2021-02" db="EMBL/GenBank/DDBJ databases">
        <title>Sequencing the genomes of 1000 actinobacteria strains.</title>
        <authorList>
            <person name="Klenk H.-P."/>
        </authorList>
    </citation>
    <scope>NUCLEOTIDE SEQUENCE</scope>
    <source>
        <strain evidence="9">DSM 22850</strain>
    </source>
</reference>
<proteinExistence type="predicted"/>
<dbReference type="RefSeq" id="WP_209705432.1">
    <property type="nucleotide sequence ID" value="NZ_JAFIDA010000001.1"/>
</dbReference>
<feature type="domain" description="HD" evidence="8">
    <location>
        <begin position="260"/>
        <end position="401"/>
    </location>
</feature>
<dbReference type="GO" id="GO:0046872">
    <property type="term" value="F:metal ion binding"/>
    <property type="evidence" value="ECO:0007669"/>
    <property type="project" value="UniProtKB-KW"/>
</dbReference>
<evidence type="ECO:0000256" key="2">
    <source>
        <dbReference type="ARBA" id="ARBA00022679"/>
    </source>
</evidence>
<dbReference type="PROSITE" id="PS51831">
    <property type="entry name" value="HD"/>
    <property type="match status" value="1"/>
</dbReference>
<dbReference type="InterPro" id="IPR043519">
    <property type="entry name" value="NT_sf"/>
</dbReference>
<dbReference type="InterPro" id="IPR002646">
    <property type="entry name" value="PolA_pol_head_dom"/>
</dbReference>
<dbReference type="InterPro" id="IPR003607">
    <property type="entry name" value="HD/PDEase_dom"/>
</dbReference>
<evidence type="ECO:0000256" key="7">
    <source>
        <dbReference type="ARBA" id="ARBA00022842"/>
    </source>
</evidence>
<dbReference type="PANTHER" id="PTHR46173">
    <property type="entry name" value="CCA TRNA NUCLEOTIDYLTRANSFERASE 1, MITOCHONDRIAL"/>
    <property type="match status" value="1"/>
</dbReference>
<dbReference type="Gene3D" id="1.10.3090.10">
    <property type="entry name" value="cca-adding enzyme, domain 2"/>
    <property type="match status" value="1"/>
</dbReference>
<evidence type="ECO:0000256" key="5">
    <source>
        <dbReference type="ARBA" id="ARBA00022723"/>
    </source>
</evidence>
<protein>
    <submittedName>
        <fullName evidence="9">Poly(A) polymerase</fullName>
        <ecNumber evidence="9">2.7.7.19</ecNumber>
    </submittedName>
</protein>
<keyword evidence="3" id="KW-0819">tRNA processing</keyword>
<dbReference type="Proteomes" id="UP000675163">
    <property type="component" value="Unassembled WGS sequence"/>
</dbReference>
<dbReference type="NCBIfam" id="TIGR02692">
    <property type="entry name" value="tRNA_CCA_actino"/>
    <property type="match status" value="1"/>
</dbReference>
<keyword evidence="2 9" id="KW-0808">Transferase</keyword>
<evidence type="ECO:0000259" key="8">
    <source>
        <dbReference type="PROSITE" id="PS51831"/>
    </source>
</evidence>